<dbReference type="Gene3D" id="1.10.530.10">
    <property type="match status" value="1"/>
</dbReference>
<keyword evidence="2" id="KW-1133">Transmembrane helix</keyword>
<dbReference type="PANTHER" id="PTHR21666:SF289">
    <property type="entry name" value="L-ALA--D-GLU ENDOPEPTIDASE"/>
    <property type="match status" value="1"/>
</dbReference>
<reference evidence="6" key="1">
    <citation type="submission" date="2023-03" db="EMBL/GenBank/DDBJ databases">
        <title>MT1 and MT2 Draft Genomes of Novel Species.</title>
        <authorList>
            <person name="Venkateswaran K."/>
        </authorList>
    </citation>
    <scope>NUCLEOTIDE SEQUENCE</scope>
    <source>
        <strain evidence="6">F6_3S_P_1C</strain>
    </source>
</reference>
<keyword evidence="2" id="KW-0472">Membrane</keyword>
<comment type="caution">
    <text evidence="6">The sequence shown here is derived from an EMBL/GenBank/DDBJ whole genome shotgun (WGS) entry which is preliminary data.</text>
</comment>
<proteinExistence type="predicted"/>
<keyword evidence="1" id="KW-0732">Signal</keyword>
<dbReference type="Gene3D" id="2.70.70.10">
    <property type="entry name" value="Glucose Permease (Domain IIA)"/>
    <property type="match status" value="1"/>
</dbReference>
<dbReference type="SUPFAM" id="SSF51261">
    <property type="entry name" value="Duplicated hybrid motif"/>
    <property type="match status" value="1"/>
</dbReference>
<evidence type="ECO:0000259" key="5">
    <source>
        <dbReference type="Pfam" id="PF13406"/>
    </source>
</evidence>
<evidence type="ECO:0000259" key="4">
    <source>
        <dbReference type="Pfam" id="PF01551"/>
    </source>
</evidence>
<dbReference type="InterPro" id="IPR050570">
    <property type="entry name" value="Cell_wall_metabolism_enzyme"/>
</dbReference>
<dbReference type="Proteomes" id="UP001174205">
    <property type="component" value="Unassembled WGS sequence"/>
</dbReference>
<dbReference type="InterPro" id="IPR008258">
    <property type="entry name" value="Transglycosylase_SLT_dom_1"/>
</dbReference>
<feature type="transmembrane region" description="Helical" evidence="2">
    <location>
        <begin position="37"/>
        <end position="58"/>
    </location>
</feature>
<dbReference type="PANTHER" id="PTHR21666">
    <property type="entry name" value="PEPTIDASE-RELATED"/>
    <property type="match status" value="1"/>
</dbReference>
<evidence type="ECO:0000313" key="7">
    <source>
        <dbReference type="Proteomes" id="UP001174205"/>
    </source>
</evidence>
<feature type="domain" description="Transglycosylase SLT" evidence="3">
    <location>
        <begin position="321"/>
        <end position="372"/>
    </location>
</feature>
<evidence type="ECO:0000313" key="6">
    <source>
        <dbReference type="EMBL" id="MDN4603996.1"/>
    </source>
</evidence>
<dbReference type="RefSeq" id="WP_024633678.1">
    <property type="nucleotide sequence ID" value="NZ_JAROCD010000011.1"/>
</dbReference>
<keyword evidence="7" id="KW-1185">Reference proteome</keyword>
<feature type="domain" description="M23ase beta-sheet core" evidence="4">
    <location>
        <begin position="494"/>
        <end position="590"/>
    </location>
</feature>
<dbReference type="SUPFAM" id="SSF53955">
    <property type="entry name" value="Lysozyme-like"/>
    <property type="match status" value="1"/>
</dbReference>
<evidence type="ECO:0000256" key="1">
    <source>
        <dbReference type="ARBA" id="ARBA00022729"/>
    </source>
</evidence>
<dbReference type="InterPro" id="IPR031304">
    <property type="entry name" value="SLT_2"/>
</dbReference>
<dbReference type="Pfam" id="PF01464">
    <property type="entry name" value="SLT"/>
    <property type="match status" value="1"/>
</dbReference>
<dbReference type="CDD" id="cd13399">
    <property type="entry name" value="Slt35-like"/>
    <property type="match status" value="1"/>
</dbReference>
<sequence>MSLEGLFQAGKSAAKKYMARKLAKLGKKIAKKLIIKLLPYILIVAAVLIAFLSIYSLFFGAPDDFKKESGQMAIFTTDEHDPEWNLQKDKELQEKYIQLSENGLGESDEYSFGSKKGVPYQESPFEQATTYQISWALIAAADRVIGDPIVGDGSTRKPDPERTYKAIGPRFTWKDTVVIVETKTTTYRTVTDDEGNETQERVVNVDTQKYKTKLITTVDQYDQTVNVDYRTETVQTGDSDNYTKVTAEVQSSIVSTPRVPDRLVTFLIDHGLIEDDAEFVVELAKVYDPLYVGFPGSGDGNGQGGSYVNGQIPPEFIPIYKAAAKKYGIPWYALAAIHNVETTFSTDPTMVSSVGAVGHMQFMPATWVGWKYEIGGGLVSDSLDITDLNVIKAGGGYGVDANGDGKADPWDIEDAIFSAANYLSKNGYNKNPAAAIRLYNHADWYVDKVLALIELYEKPAPLWASAIHPVDKDKYRVSSLFGYRIHPITNVKTMHSGIDLAAPAGTPVKAPLDGVVTFVGTKSGYGNTIIIDHGGGFQTLYGHLLDSSTLVKNGQQVTAGEQIAGVGSTGKSTGNHLHFEIIENGMKIDPKTYMTF</sequence>
<dbReference type="InterPro" id="IPR011055">
    <property type="entry name" value="Dup_hybrid_motif"/>
</dbReference>
<feature type="domain" description="Transglycosylase SLT" evidence="5">
    <location>
        <begin position="397"/>
        <end position="436"/>
    </location>
</feature>
<name>A0ABT8JFW5_9BACL</name>
<evidence type="ECO:0000256" key="2">
    <source>
        <dbReference type="SAM" id="Phobius"/>
    </source>
</evidence>
<keyword evidence="2" id="KW-0812">Transmembrane</keyword>
<dbReference type="InterPro" id="IPR016047">
    <property type="entry name" value="M23ase_b-sheet_dom"/>
</dbReference>
<protein>
    <submittedName>
        <fullName evidence="6">Peptidoglycan DD-metalloendopeptidase family protein</fullName>
    </submittedName>
</protein>
<evidence type="ECO:0000259" key="3">
    <source>
        <dbReference type="Pfam" id="PF01464"/>
    </source>
</evidence>
<dbReference type="Pfam" id="PF13406">
    <property type="entry name" value="SLT_2"/>
    <property type="match status" value="1"/>
</dbReference>
<organism evidence="6 7">
    <name type="scientific">Paenibacillus vandeheii</name>
    <dbReference type="NCBI Taxonomy" id="3035917"/>
    <lineage>
        <taxon>Bacteria</taxon>
        <taxon>Bacillati</taxon>
        <taxon>Bacillota</taxon>
        <taxon>Bacilli</taxon>
        <taxon>Bacillales</taxon>
        <taxon>Paenibacillaceae</taxon>
        <taxon>Paenibacillus</taxon>
    </lineage>
</organism>
<gene>
    <name evidence="6" type="ORF">P5G61_22325</name>
</gene>
<dbReference type="Pfam" id="PF01551">
    <property type="entry name" value="Peptidase_M23"/>
    <property type="match status" value="1"/>
</dbReference>
<dbReference type="InterPro" id="IPR023346">
    <property type="entry name" value="Lysozyme-like_dom_sf"/>
</dbReference>
<dbReference type="EMBL" id="JAROCD010000011">
    <property type="protein sequence ID" value="MDN4603996.1"/>
    <property type="molecule type" value="Genomic_DNA"/>
</dbReference>
<accession>A0ABT8JFW5</accession>
<dbReference type="CDD" id="cd12797">
    <property type="entry name" value="M23_peptidase"/>
    <property type="match status" value="1"/>
</dbReference>